<feature type="domain" description="PDZ" evidence="7">
    <location>
        <begin position="107"/>
        <end position="173"/>
    </location>
</feature>
<evidence type="ECO:0000313" key="9">
    <source>
        <dbReference type="Proteomes" id="UP001595444"/>
    </source>
</evidence>
<dbReference type="Pfam" id="PF03572">
    <property type="entry name" value="Peptidase_S41"/>
    <property type="match status" value="1"/>
</dbReference>
<dbReference type="Gene3D" id="3.90.226.10">
    <property type="entry name" value="2-enoyl-CoA Hydratase, Chain A, domain 1"/>
    <property type="match status" value="1"/>
</dbReference>
<dbReference type="EMBL" id="JBHRSL010000010">
    <property type="protein sequence ID" value="MFC3052735.1"/>
    <property type="molecule type" value="Genomic_DNA"/>
</dbReference>
<proteinExistence type="inferred from homology"/>
<accession>A0ABV7D787</accession>
<dbReference type="InterPro" id="IPR036034">
    <property type="entry name" value="PDZ_sf"/>
</dbReference>
<dbReference type="InterPro" id="IPR029045">
    <property type="entry name" value="ClpP/crotonase-like_dom_sf"/>
</dbReference>
<dbReference type="SUPFAM" id="SSF52096">
    <property type="entry name" value="ClpP/crotonase"/>
    <property type="match status" value="1"/>
</dbReference>
<dbReference type="Gene3D" id="2.30.42.10">
    <property type="match status" value="1"/>
</dbReference>
<dbReference type="PROSITE" id="PS50106">
    <property type="entry name" value="PDZ"/>
    <property type="match status" value="1"/>
</dbReference>
<dbReference type="CDD" id="cd06782">
    <property type="entry name" value="cpPDZ_CPP-like"/>
    <property type="match status" value="1"/>
</dbReference>
<organism evidence="8 9">
    <name type="scientific">Kordiimonas pumila</name>
    <dbReference type="NCBI Taxonomy" id="2161677"/>
    <lineage>
        <taxon>Bacteria</taxon>
        <taxon>Pseudomonadati</taxon>
        <taxon>Pseudomonadota</taxon>
        <taxon>Alphaproteobacteria</taxon>
        <taxon>Kordiimonadales</taxon>
        <taxon>Kordiimonadaceae</taxon>
        <taxon>Kordiimonas</taxon>
    </lineage>
</organism>
<dbReference type="SMART" id="SM00245">
    <property type="entry name" value="TSPc"/>
    <property type="match status" value="1"/>
</dbReference>
<reference evidence="9" key="1">
    <citation type="journal article" date="2019" name="Int. J. Syst. Evol. Microbiol.">
        <title>The Global Catalogue of Microorganisms (GCM) 10K type strain sequencing project: providing services to taxonomists for standard genome sequencing and annotation.</title>
        <authorList>
            <consortium name="The Broad Institute Genomics Platform"/>
            <consortium name="The Broad Institute Genome Sequencing Center for Infectious Disease"/>
            <person name="Wu L."/>
            <person name="Ma J."/>
        </authorList>
    </citation>
    <scope>NUCLEOTIDE SEQUENCE [LARGE SCALE GENOMIC DNA]</scope>
    <source>
        <strain evidence="9">KCTC 62164</strain>
    </source>
</reference>
<dbReference type="RefSeq" id="WP_228073603.1">
    <property type="nucleotide sequence ID" value="NZ_CP061205.1"/>
</dbReference>
<evidence type="ECO:0000256" key="6">
    <source>
        <dbReference type="SAM" id="MobiDB-lite"/>
    </source>
</evidence>
<dbReference type="Proteomes" id="UP001595444">
    <property type="component" value="Unassembled WGS sequence"/>
</dbReference>
<dbReference type="Pfam" id="PF22694">
    <property type="entry name" value="CtpB_N-like"/>
    <property type="match status" value="1"/>
</dbReference>
<dbReference type="NCBIfam" id="TIGR00225">
    <property type="entry name" value="prc"/>
    <property type="match status" value="1"/>
</dbReference>
<dbReference type="SUPFAM" id="SSF50156">
    <property type="entry name" value="PDZ domain-like"/>
    <property type="match status" value="1"/>
</dbReference>
<dbReference type="SMART" id="SM00228">
    <property type="entry name" value="PDZ"/>
    <property type="match status" value="1"/>
</dbReference>
<dbReference type="PANTHER" id="PTHR32060">
    <property type="entry name" value="TAIL-SPECIFIC PROTEASE"/>
    <property type="match status" value="1"/>
</dbReference>
<dbReference type="Pfam" id="PF13180">
    <property type="entry name" value="PDZ_2"/>
    <property type="match status" value="1"/>
</dbReference>
<protein>
    <submittedName>
        <fullName evidence="8">S41 family peptidase</fullName>
    </submittedName>
</protein>
<evidence type="ECO:0000256" key="2">
    <source>
        <dbReference type="ARBA" id="ARBA00022670"/>
    </source>
</evidence>
<evidence type="ECO:0000256" key="3">
    <source>
        <dbReference type="ARBA" id="ARBA00022801"/>
    </source>
</evidence>
<evidence type="ECO:0000256" key="4">
    <source>
        <dbReference type="ARBA" id="ARBA00022825"/>
    </source>
</evidence>
<keyword evidence="4 5" id="KW-0720">Serine protease</keyword>
<dbReference type="Gene3D" id="3.30.750.44">
    <property type="match status" value="1"/>
</dbReference>
<gene>
    <name evidence="8" type="ORF">ACFOKA_12545</name>
</gene>
<evidence type="ECO:0000313" key="8">
    <source>
        <dbReference type="EMBL" id="MFC3052735.1"/>
    </source>
</evidence>
<comment type="similarity">
    <text evidence="1 5">Belongs to the peptidase S41A family.</text>
</comment>
<dbReference type="InterPro" id="IPR004447">
    <property type="entry name" value="Peptidase_S41A"/>
</dbReference>
<feature type="compositionally biased region" description="Acidic residues" evidence="6">
    <location>
        <begin position="415"/>
        <end position="431"/>
    </location>
</feature>
<feature type="region of interest" description="Disordered" evidence="6">
    <location>
        <begin position="397"/>
        <end position="438"/>
    </location>
</feature>
<keyword evidence="9" id="KW-1185">Reference proteome</keyword>
<keyword evidence="3 5" id="KW-0378">Hydrolase</keyword>
<dbReference type="InterPro" id="IPR005151">
    <property type="entry name" value="Tail-specific_protease"/>
</dbReference>
<sequence>MTLDKQAVIKHNSSKMDGKMQAGFSMRKILASITIALMIAVPVQAETQSSQDEFYEQLDLLMRIFDRVRTDYVDEVDDKEIIEAAIQGMLRSLDPHSTYMNPDVYQQVRVQMEGEYGGLGIEVQMEKGVVKVVSPIDDTPADKAGVMGGDYITHIDGEAISGKTLTEAVKQMRGPIGAPIIVTIVRGEEKPFDLEIIREKILVHSVRHRIEEDTIGYVRVTTFNMQAGKGVEEAIKDILKTSGGHLDGLILDLRNNPGGLLDEAIRISDTFLDRGEIVSTRGRKRQNNNRWHATPGDLLDGLPMIVLTNAYSASASEIVAGALKDHRRAIILGDKTFGKGTVQSEIQLGRKGNQAIRLTTARYYTPSGQSIQERGVEPDIELLNPRPEGFRVRREADLNGHIENTQKNIDRSGEDQDTPETADAETPEDAVQENKEQPVDIQLQYAIKLLKNMSTLPTEQMAALSPQQ</sequence>
<comment type="caution">
    <text evidence="8">The sequence shown here is derived from an EMBL/GenBank/DDBJ whole genome shotgun (WGS) entry which is preliminary data.</text>
</comment>
<dbReference type="CDD" id="cd07560">
    <property type="entry name" value="Peptidase_S41_CPP"/>
    <property type="match status" value="1"/>
</dbReference>
<dbReference type="InterPro" id="IPR055210">
    <property type="entry name" value="CtpA/B_N"/>
</dbReference>
<dbReference type="InterPro" id="IPR001478">
    <property type="entry name" value="PDZ"/>
</dbReference>
<evidence type="ECO:0000256" key="5">
    <source>
        <dbReference type="RuleBase" id="RU004404"/>
    </source>
</evidence>
<name>A0ABV7D787_9PROT</name>
<evidence type="ECO:0000256" key="1">
    <source>
        <dbReference type="ARBA" id="ARBA00009179"/>
    </source>
</evidence>
<dbReference type="PANTHER" id="PTHR32060:SF30">
    <property type="entry name" value="CARBOXY-TERMINAL PROCESSING PROTEASE CTPA"/>
    <property type="match status" value="1"/>
</dbReference>
<keyword evidence="2 5" id="KW-0645">Protease</keyword>
<evidence type="ECO:0000259" key="7">
    <source>
        <dbReference type="PROSITE" id="PS50106"/>
    </source>
</evidence>